<protein>
    <submittedName>
        <fullName evidence="2">Uncharacterized protein</fullName>
    </submittedName>
</protein>
<feature type="coiled-coil region" evidence="1">
    <location>
        <begin position="50"/>
        <end position="77"/>
    </location>
</feature>
<dbReference type="Proteomes" id="UP000016183">
    <property type="component" value="Unassembled WGS sequence"/>
</dbReference>
<dbReference type="RefSeq" id="WP_010694005.1">
    <property type="nucleotide sequence ID" value="NZ_KB442453.1"/>
</dbReference>
<evidence type="ECO:0000313" key="2">
    <source>
        <dbReference type="EMBL" id="EMB25531.1"/>
    </source>
</evidence>
<dbReference type="AlphaFoldDB" id="M2AQD1"/>
<dbReference type="PATRIC" id="fig|999437.3.peg.666"/>
<comment type="caution">
    <text evidence="2">The sequence shown here is derived from an EMBL/GenBank/DDBJ whole genome shotgun (WGS) entry which is preliminary data.</text>
</comment>
<name>M2AQD1_TREDN</name>
<accession>M2AQD1</accession>
<sequence length="91" mass="10440">MLDYGIITEKFASLLTDTIRGKLLESEGYRVSVEEFIETEHTPKNILIKAIKLNNKAKSKTALIEKAKEDFKEIKQAFLIEPCLEKLLNEN</sequence>
<gene>
    <name evidence="2" type="ORF">HMPREF9733_00663</name>
</gene>
<dbReference type="EMBL" id="AGDZ01000018">
    <property type="protein sequence ID" value="EMB25531.1"/>
    <property type="molecule type" value="Genomic_DNA"/>
</dbReference>
<reference evidence="2 3" key="1">
    <citation type="submission" date="2012-01" db="EMBL/GenBank/DDBJ databases">
        <title>The Genome Sequence of Treponema denticola SP33.</title>
        <authorList>
            <consortium name="The Broad Institute Genome Sequencing Platform"/>
            <person name="Earl A."/>
            <person name="Ward D."/>
            <person name="Feldgarden M."/>
            <person name="Gevers D."/>
            <person name="Blanton J.M."/>
            <person name="Fenno C.J."/>
            <person name="Baranova O.V."/>
            <person name="Mathney J."/>
            <person name="Dewhirst F.E."/>
            <person name="Izard J."/>
            <person name="Young S.K."/>
            <person name="Zeng Q."/>
            <person name="Gargeya S."/>
            <person name="Fitzgerald M."/>
            <person name="Haas B."/>
            <person name="Abouelleil A."/>
            <person name="Alvarado L."/>
            <person name="Arachchi H.M."/>
            <person name="Berlin A."/>
            <person name="Chapman S.B."/>
            <person name="Gearin G."/>
            <person name="Goldberg J."/>
            <person name="Griggs A."/>
            <person name="Gujja S."/>
            <person name="Hansen M."/>
            <person name="Heiman D."/>
            <person name="Howarth C."/>
            <person name="Larimer J."/>
            <person name="Lui A."/>
            <person name="MacDonald P.J.P."/>
            <person name="McCowen C."/>
            <person name="Montmayeur A."/>
            <person name="Murphy C."/>
            <person name="Neiman D."/>
            <person name="Pearson M."/>
            <person name="Priest M."/>
            <person name="Roberts A."/>
            <person name="Saif S."/>
            <person name="Shea T."/>
            <person name="Sisk P."/>
            <person name="Stolte C."/>
            <person name="Sykes S."/>
            <person name="Wortman J."/>
            <person name="Nusbaum C."/>
            <person name="Birren B."/>
        </authorList>
    </citation>
    <scope>NUCLEOTIDE SEQUENCE [LARGE SCALE GENOMIC DNA]</scope>
    <source>
        <strain evidence="2 3">SP33</strain>
    </source>
</reference>
<dbReference type="HOGENOM" id="CLU_179130_0_0_12"/>
<proteinExistence type="predicted"/>
<evidence type="ECO:0000256" key="1">
    <source>
        <dbReference type="SAM" id="Coils"/>
    </source>
</evidence>
<evidence type="ECO:0000313" key="3">
    <source>
        <dbReference type="Proteomes" id="UP000016183"/>
    </source>
</evidence>
<keyword evidence="1" id="KW-0175">Coiled coil</keyword>
<organism evidence="2 3">
    <name type="scientific">Treponema denticola SP33</name>
    <dbReference type="NCBI Taxonomy" id="999437"/>
    <lineage>
        <taxon>Bacteria</taxon>
        <taxon>Pseudomonadati</taxon>
        <taxon>Spirochaetota</taxon>
        <taxon>Spirochaetia</taxon>
        <taxon>Spirochaetales</taxon>
        <taxon>Treponemataceae</taxon>
        <taxon>Treponema</taxon>
    </lineage>
</organism>